<evidence type="ECO:0000313" key="2">
    <source>
        <dbReference type="EMBL" id="AFK71934.1"/>
    </source>
</evidence>
<evidence type="ECO:0000313" key="3">
    <source>
        <dbReference type="Proteomes" id="UP000005268"/>
    </source>
</evidence>
<proteinExistence type="predicted"/>
<name>I3V2G3_PSEPU</name>
<dbReference type="HOGENOM" id="CLU_2571201_0_0_6"/>
<reference evidence="2 3" key="1">
    <citation type="journal article" date="2012" name="J. Bacteriol.">
        <title>Complete Genome Sequence of the Naphthalene-Degrading Pseudomonas putida Strain ND6.</title>
        <authorList>
            <person name="Li S."/>
            <person name="Zhao H."/>
            <person name="Li Y."/>
            <person name="Niu S."/>
            <person name="Cai B."/>
        </authorList>
    </citation>
    <scope>NUCLEOTIDE SEQUENCE [LARGE SCALE GENOMIC DNA]</scope>
    <source>
        <strain evidence="2 3">ND6</strain>
    </source>
</reference>
<protein>
    <submittedName>
        <fullName evidence="2">Uncharacterized protein</fullName>
    </submittedName>
</protein>
<gene>
    <name evidence="2" type="ORF">YSA_09531</name>
</gene>
<organism evidence="2 3">
    <name type="scientific">Pseudomonas putida ND6</name>
    <dbReference type="NCBI Taxonomy" id="231023"/>
    <lineage>
        <taxon>Bacteria</taxon>
        <taxon>Pseudomonadati</taxon>
        <taxon>Pseudomonadota</taxon>
        <taxon>Gammaproteobacteria</taxon>
        <taxon>Pseudomonadales</taxon>
        <taxon>Pseudomonadaceae</taxon>
        <taxon>Pseudomonas</taxon>
    </lineage>
</organism>
<dbReference type="EMBL" id="CP003588">
    <property type="protein sequence ID" value="AFK71934.1"/>
    <property type="molecule type" value="Genomic_DNA"/>
</dbReference>
<feature type="region of interest" description="Disordered" evidence="1">
    <location>
        <begin position="1"/>
        <end position="28"/>
    </location>
</feature>
<evidence type="ECO:0000256" key="1">
    <source>
        <dbReference type="SAM" id="MobiDB-lite"/>
    </source>
</evidence>
<sequence length="81" mass="9199">MAQDDGYQPPQQVQVEHLDHHGTGDDGQWCNVGTEPEGEQVARLPVALGRWNVIDRVILDKLVLRRRLGHGFQLERSFLSL</sequence>
<dbReference type="Proteomes" id="UP000005268">
    <property type="component" value="Chromosome"/>
</dbReference>
<dbReference type="AlphaFoldDB" id="I3V2G3"/>
<dbReference type="KEGG" id="ppi:YSA_09531"/>
<accession>I3V2G3</accession>